<protein>
    <submittedName>
        <fullName evidence="1">tRNA (Adenine-N(1))-methyltransferase</fullName>
    </submittedName>
</protein>
<keyword evidence="2" id="KW-1185">Reference proteome</keyword>
<dbReference type="PIRSF" id="PIRSF018637">
    <property type="entry name" value="TrmK"/>
    <property type="match status" value="1"/>
</dbReference>
<dbReference type="KEGG" id="paek:D3873_06765"/>
<dbReference type="InterPro" id="IPR029063">
    <property type="entry name" value="SAM-dependent_MTases_sf"/>
</dbReference>
<organism evidence="1 2">
    <name type="scientific">Paenisporosarcina cavernae</name>
    <dbReference type="NCBI Taxonomy" id="2320858"/>
    <lineage>
        <taxon>Bacteria</taxon>
        <taxon>Bacillati</taxon>
        <taxon>Bacillota</taxon>
        <taxon>Bacilli</taxon>
        <taxon>Bacillales</taxon>
        <taxon>Caryophanaceae</taxon>
        <taxon>Paenisporosarcina</taxon>
    </lineage>
</organism>
<name>A0A385YTG0_9BACL</name>
<dbReference type="Gene3D" id="3.40.50.150">
    <property type="entry name" value="Vaccinia Virus protein VP39"/>
    <property type="match status" value="1"/>
</dbReference>
<keyword evidence="1" id="KW-0808">Transferase</keyword>
<dbReference type="AlphaFoldDB" id="A0A385YTG0"/>
<dbReference type="Gene3D" id="1.10.287.1890">
    <property type="match status" value="1"/>
</dbReference>
<dbReference type="RefSeq" id="WP_119883339.1">
    <property type="nucleotide sequence ID" value="NZ_CP032418.1"/>
</dbReference>
<reference evidence="2" key="1">
    <citation type="submission" date="2018-09" db="EMBL/GenBank/DDBJ databases">
        <authorList>
            <person name="Zhu H."/>
        </authorList>
    </citation>
    <scope>NUCLEOTIDE SEQUENCE [LARGE SCALE GENOMIC DNA]</scope>
    <source>
        <strain evidence="2">K2R23-3</strain>
    </source>
</reference>
<dbReference type="GO" id="GO:0160105">
    <property type="term" value="F:tRNA (adenine(22)-N1)-methyltransferase activity"/>
    <property type="evidence" value="ECO:0007669"/>
    <property type="project" value="InterPro"/>
</dbReference>
<dbReference type="InterPro" id="IPR006901">
    <property type="entry name" value="TrmK"/>
</dbReference>
<dbReference type="EMBL" id="CP032418">
    <property type="protein sequence ID" value="AYC29600.1"/>
    <property type="molecule type" value="Genomic_DNA"/>
</dbReference>
<gene>
    <name evidence="1" type="ORF">D3873_06765</name>
</gene>
<keyword evidence="1" id="KW-0489">Methyltransferase</keyword>
<dbReference type="Pfam" id="PF04816">
    <property type="entry name" value="TrmK"/>
    <property type="match status" value="1"/>
</dbReference>
<evidence type="ECO:0000313" key="1">
    <source>
        <dbReference type="EMBL" id="AYC29600.1"/>
    </source>
</evidence>
<accession>A0A385YTG0</accession>
<proteinExistence type="predicted"/>
<dbReference type="OrthoDB" id="5881184at2"/>
<sequence>MNATNLSTRLQRVANYVDQGAIVADIGSDHAYLPCYLVLSNKVTTAFAGEVVLGPFESAMEEVRRNQLEHAITVRLADGLLAVQPEDQVNTVTIAGMGGPLIASILSKGLSRLPSVQKLIVQPNIHAKAIREWAIQNGWKLTAEEILEEDAKIYEILVLKKGVMTLSEKEKWLGPFLLAEKSPAFLTKWNKEKKSLQSILMSVENAEQTTELEIKKKEILQKLQWLKEEL</sequence>
<dbReference type="PANTHER" id="PTHR38451:SF1">
    <property type="entry name" value="TRNA (ADENINE(22)-N(1))-METHYLTRANSFERASE"/>
    <property type="match status" value="1"/>
</dbReference>
<dbReference type="PANTHER" id="PTHR38451">
    <property type="entry name" value="TRNA (ADENINE(22)-N(1))-METHYLTRANSFERASE"/>
    <property type="match status" value="1"/>
</dbReference>
<dbReference type="Proteomes" id="UP000265725">
    <property type="component" value="Chromosome"/>
</dbReference>
<evidence type="ECO:0000313" key="2">
    <source>
        <dbReference type="Proteomes" id="UP000265725"/>
    </source>
</evidence>
<dbReference type="GO" id="GO:0032259">
    <property type="term" value="P:methylation"/>
    <property type="evidence" value="ECO:0007669"/>
    <property type="project" value="UniProtKB-KW"/>
</dbReference>
<dbReference type="SUPFAM" id="SSF53335">
    <property type="entry name" value="S-adenosyl-L-methionine-dependent methyltransferases"/>
    <property type="match status" value="1"/>
</dbReference>